<dbReference type="PANTHER" id="PTHR35092">
    <property type="entry name" value="CHLORINASE MJ1651"/>
    <property type="match status" value="1"/>
</dbReference>
<gene>
    <name evidence="5" type="ORF">ABC977_03035</name>
</gene>
<name>A0ABV4BCZ3_9GAMM</name>
<dbReference type="InterPro" id="IPR023228">
    <property type="entry name" value="SAM_OH_AdoTrfase_N_sf"/>
</dbReference>
<reference evidence="5 6" key="1">
    <citation type="submission" date="2024-05" db="EMBL/GenBank/DDBJ databases">
        <title>Genome Sequence and Characterization of the New Strain Purple Sulfur Bacterium of Genus Thioalkalicoccus.</title>
        <authorList>
            <person name="Bryantseva I.A."/>
            <person name="Kyndt J.A."/>
            <person name="Imhoff J.F."/>
        </authorList>
    </citation>
    <scope>NUCLEOTIDE SEQUENCE [LARGE SCALE GENOMIC DNA]</scope>
    <source>
        <strain evidence="5 6">Um2</strain>
    </source>
</reference>
<comment type="caution">
    <text evidence="5">The sequence shown here is derived from an EMBL/GenBank/DDBJ whole genome shotgun (WGS) entry which is preliminary data.</text>
</comment>
<dbReference type="PIRSF" id="PIRSF006779">
    <property type="entry name" value="UCP006779"/>
    <property type="match status" value="1"/>
</dbReference>
<dbReference type="PANTHER" id="PTHR35092:SF1">
    <property type="entry name" value="CHLORINASE MJ1651"/>
    <property type="match status" value="1"/>
</dbReference>
<dbReference type="EMBL" id="JBDKXB010000003">
    <property type="protein sequence ID" value="MEY6431378.1"/>
    <property type="molecule type" value="Genomic_DNA"/>
</dbReference>
<feature type="domain" description="S-adenosyl-l-methionine hydroxide adenosyltransferase N-terminal" evidence="3">
    <location>
        <begin position="9"/>
        <end position="147"/>
    </location>
</feature>
<keyword evidence="6" id="KW-1185">Reference proteome</keyword>
<dbReference type="Gene3D" id="2.40.30.90">
    <property type="entry name" value="Bacterial fluorinating enzyme like"/>
    <property type="match status" value="1"/>
</dbReference>
<feature type="domain" description="S-adenosyl-l-methionine hydroxide adenosyltransferase C-terminal" evidence="4">
    <location>
        <begin position="167"/>
        <end position="244"/>
    </location>
</feature>
<dbReference type="Pfam" id="PF20257">
    <property type="entry name" value="SAM_HAT_C"/>
    <property type="match status" value="1"/>
</dbReference>
<evidence type="ECO:0000259" key="3">
    <source>
        <dbReference type="Pfam" id="PF01887"/>
    </source>
</evidence>
<evidence type="ECO:0000256" key="2">
    <source>
        <dbReference type="ARBA" id="ARBA00024035"/>
    </source>
</evidence>
<dbReference type="SUPFAM" id="SSF101852">
    <property type="entry name" value="Bacterial fluorinating enzyme, C-terminal domain"/>
    <property type="match status" value="1"/>
</dbReference>
<dbReference type="Gene3D" id="3.40.50.10790">
    <property type="entry name" value="S-adenosyl-l-methionine hydroxide adenosyltransferase, N-terminal"/>
    <property type="match status" value="1"/>
</dbReference>
<proteinExistence type="inferred from homology"/>
<evidence type="ECO:0000259" key="4">
    <source>
        <dbReference type="Pfam" id="PF20257"/>
    </source>
</evidence>
<dbReference type="SUPFAM" id="SSF102522">
    <property type="entry name" value="Bacterial fluorinating enzyme, N-terminal domain"/>
    <property type="match status" value="1"/>
</dbReference>
<dbReference type="InterPro" id="IPR002747">
    <property type="entry name" value="SAM_OH_AdoTrfase"/>
</dbReference>
<dbReference type="RefSeq" id="WP_369665765.1">
    <property type="nucleotide sequence ID" value="NZ_JBDKXB010000003.1"/>
</dbReference>
<accession>A0ABV4BCZ3</accession>
<dbReference type="InterPro" id="IPR023227">
    <property type="entry name" value="SAM_OH_AdoTrfase_C_sf"/>
</dbReference>
<protein>
    <submittedName>
        <fullName evidence="5">SAM-dependent chlorinase/fluorinase</fullName>
    </submittedName>
</protein>
<sequence length="249" mass="26931">MLTFDAMRIALATDFGAGPYVGQMQLALSAPLPGLPCIDLIHDLPPFRPDLAAYLLLALVRDVPDGTLYLAIVDPGVGGPRDVLFVEADGNGFIGPDNGLLAIVARRARRCAVHRLAWRPARMSRSFHGRDLMVPLVARLLSGRDIAAARLPPTEMVGAGWPERCARIIYADHYGNLMTGLRVADLQGLSELDVGGERIQRAETFCEVPPGAVFWYENALGLVEFAVNQGRADERLALRVGDSVDLPAP</sequence>
<dbReference type="Pfam" id="PF01887">
    <property type="entry name" value="SAM_HAT_N"/>
    <property type="match status" value="1"/>
</dbReference>
<evidence type="ECO:0000313" key="5">
    <source>
        <dbReference type="EMBL" id="MEY6431378.1"/>
    </source>
</evidence>
<comment type="similarity">
    <text evidence="2">Belongs to the SAM hydrolase / SAM-dependent halogenase family.</text>
</comment>
<dbReference type="InterPro" id="IPR046470">
    <property type="entry name" value="SAM_HAT_C"/>
</dbReference>
<evidence type="ECO:0000313" key="6">
    <source>
        <dbReference type="Proteomes" id="UP001564408"/>
    </source>
</evidence>
<evidence type="ECO:0000256" key="1">
    <source>
        <dbReference type="ARBA" id="ARBA00022691"/>
    </source>
</evidence>
<organism evidence="5 6">
    <name type="scientific">Thioalkalicoccus limnaeus</name>
    <dbReference type="NCBI Taxonomy" id="120681"/>
    <lineage>
        <taxon>Bacteria</taxon>
        <taxon>Pseudomonadati</taxon>
        <taxon>Pseudomonadota</taxon>
        <taxon>Gammaproteobacteria</taxon>
        <taxon>Chromatiales</taxon>
        <taxon>Chromatiaceae</taxon>
        <taxon>Thioalkalicoccus</taxon>
    </lineage>
</organism>
<dbReference type="Proteomes" id="UP001564408">
    <property type="component" value="Unassembled WGS sequence"/>
</dbReference>
<keyword evidence="1" id="KW-0949">S-adenosyl-L-methionine</keyword>
<dbReference type="InterPro" id="IPR046469">
    <property type="entry name" value="SAM_HAT_N"/>
</dbReference>